<dbReference type="AlphaFoldDB" id="A0AAN6PG97"/>
<comment type="caution">
    <text evidence="2">The sequence shown here is derived from an EMBL/GenBank/DDBJ whole genome shotgun (WGS) entry which is preliminary data.</text>
</comment>
<evidence type="ECO:0000256" key="1">
    <source>
        <dbReference type="SAM" id="MobiDB-lite"/>
    </source>
</evidence>
<evidence type="ECO:0000313" key="2">
    <source>
        <dbReference type="EMBL" id="KAK4040413.1"/>
    </source>
</evidence>
<keyword evidence="3" id="KW-1185">Reference proteome</keyword>
<proteinExistence type="predicted"/>
<name>A0AAN6PG97_9PEZI</name>
<feature type="region of interest" description="Disordered" evidence="1">
    <location>
        <begin position="1"/>
        <end position="24"/>
    </location>
</feature>
<accession>A0AAN6PG97</accession>
<sequence length="397" mass="45266">MPRRKRQKRNRPTANLAAGSPADTIPFAAPTIDPWARRGPSETYSAACCRKDQGWNGPSVERLDRFGCWTPLTTRVGLQAESIQRLGLTPWRDLSRSVQTRLKSWSPTAKQLWQSDFVAHRKAMVRAWIWHYLNNFLFSFVGDAQDEVLVPLSSSTWERVRALRRDLDVLRTRHDTFDDPVYRIQFHAWSRMTEHLVRRGLGQEDPLTPPCLVAYFKASLRQIVANADVEIPDDANDGDLNYLGDPRNPRDASNEDIKCLLRYALQAQYFLHRMPGSYTLRFSAIGSDKTFGFPFDKNWMRLNNARQVPNTRPGEPLPLVQLVSDPMLVASGLDGLGYDKDFTLRTPMQVVTPWTFGGKEAETFIYPGYEKGWELAPAGVQVEGQVKPRVEAEKESE</sequence>
<dbReference type="EMBL" id="MU854377">
    <property type="protein sequence ID" value="KAK4040413.1"/>
    <property type="molecule type" value="Genomic_DNA"/>
</dbReference>
<protein>
    <submittedName>
        <fullName evidence="2">Uncharacterized protein</fullName>
    </submittedName>
</protein>
<organism evidence="2 3">
    <name type="scientific">Parachaetomium inaequale</name>
    <dbReference type="NCBI Taxonomy" id="2588326"/>
    <lineage>
        <taxon>Eukaryota</taxon>
        <taxon>Fungi</taxon>
        <taxon>Dikarya</taxon>
        <taxon>Ascomycota</taxon>
        <taxon>Pezizomycotina</taxon>
        <taxon>Sordariomycetes</taxon>
        <taxon>Sordariomycetidae</taxon>
        <taxon>Sordariales</taxon>
        <taxon>Chaetomiaceae</taxon>
        <taxon>Parachaetomium</taxon>
    </lineage>
</organism>
<gene>
    <name evidence="2" type="ORF">C8A01DRAFT_46227</name>
</gene>
<feature type="compositionally biased region" description="Basic residues" evidence="1">
    <location>
        <begin position="1"/>
        <end position="11"/>
    </location>
</feature>
<reference evidence="3" key="1">
    <citation type="journal article" date="2023" name="Mol. Phylogenet. Evol.">
        <title>Genome-scale phylogeny and comparative genomics of the fungal order Sordariales.</title>
        <authorList>
            <person name="Hensen N."/>
            <person name="Bonometti L."/>
            <person name="Westerberg I."/>
            <person name="Brannstrom I.O."/>
            <person name="Guillou S."/>
            <person name="Cros-Aarteil S."/>
            <person name="Calhoun S."/>
            <person name="Haridas S."/>
            <person name="Kuo A."/>
            <person name="Mondo S."/>
            <person name="Pangilinan J."/>
            <person name="Riley R."/>
            <person name="LaButti K."/>
            <person name="Andreopoulos B."/>
            <person name="Lipzen A."/>
            <person name="Chen C."/>
            <person name="Yan M."/>
            <person name="Daum C."/>
            <person name="Ng V."/>
            <person name="Clum A."/>
            <person name="Steindorff A."/>
            <person name="Ohm R.A."/>
            <person name="Martin F."/>
            <person name="Silar P."/>
            <person name="Natvig D.O."/>
            <person name="Lalanne C."/>
            <person name="Gautier V."/>
            <person name="Ament-Velasquez S.L."/>
            <person name="Kruys A."/>
            <person name="Hutchinson M.I."/>
            <person name="Powell A.J."/>
            <person name="Barry K."/>
            <person name="Miller A.N."/>
            <person name="Grigoriev I.V."/>
            <person name="Debuchy R."/>
            <person name="Gladieux P."/>
            <person name="Hiltunen Thoren M."/>
            <person name="Johannesson H."/>
        </authorList>
    </citation>
    <scope>NUCLEOTIDE SEQUENCE [LARGE SCALE GENOMIC DNA]</scope>
    <source>
        <strain evidence="3">CBS 284.82</strain>
    </source>
</reference>
<dbReference type="Proteomes" id="UP001303115">
    <property type="component" value="Unassembled WGS sequence"/>
</dbReference>
<evidence type="ECO:0000313" key="3">
    <source>
        <dbReference type="Proteomes" id="UP001303115"/>
    </source>
</evidence>